<evidence type="ECO:0000313" key="2">
    <source>
        <dbReference type="EMBL" id="CAF0961959.1"/>
    </source>
</evidence>
<dbReference type="OrthoDB" id="10001440at2759"/>
<protein>
    <submittedName>
        <fullName evidence="2">Uncharacterized protein</fullName>
    </submittedName>
</protein>
<dbReference type="InterPro" id="IPR045860">
    <property type="entry name" value="Snake_toxin-like_sf"/>
</dbReference>
<dbReference type="Proteomes" id="UP000663852">
    <property type="component" value="Unassembled WGS sequence"/>
</dbReference>
<sequence length="116" mass="12313">MNTILAFCICVAIALPVSIHGLQCYSCDSCPVPFNTNNATIVLTNTTGASCTKYVFASYVSKGYTTNCAQVNVNGIGTWCCSTDLCNTGQSIGSFDSKRTLATFLVAIGIMKMIRS</sequence>
<keyword evidence="4" id="KW-1185">Reference proteome</keyword>
<evidence type="ECO:0000313" key="4">
    <source>
        <dbReference type="Proteomes" id="UP000663828"/>
    </source>
</evidence>
<dbReference type="EMBL" id="CAJNOJ010000050">
    <property type="protein sequence ID" value="CAF0961959.1"/>
    <property type="molecule type" value="Genomic_DNA"/>
</dbReference>
<reference evidence="2" key="1">
    <citation type="submission" date="2021-02" db="EMBL/GenBank/DDBJ databases">
        <authorList>
            <person name="Nowell W R."/>
        </authorList>
    </citation>
    <scope>NUCLEOTIDE SEQUENCE</scope>
</reference>
<accession>A0A814E3D7</accession>
<proteinExistence type="predicted"/>
<evidence type="ECO:0000313" key="3">
    <source>
        <dbReference type="EMBL" id="CAF1421893.1"/>
    </source>
</evidence>
<comment type="caution">
    <text evidence="2">The sequence shown here is derived from an EMBL/GenBank/DDBJ whole genome shotgun (WGS) entry which is preliminary data.</text>
</comment>
<dbReference type="SUPFAM" id="SSF57302">
    <property type="entry name" value="Snake toxin-like"/>
    <property type="match status" value="1"/>
</dbReference>
<evidence type="ECO:0000256" key="1">
    <source>
        <dbReference type="SAM" id="SignalP"/>
    </source>
</evidence>
<feature type="chain" id="PRO_5036224233" evidence="1">
    <location>
        <begin position="22"/>
        <end position="116"/>
    </location>
</feature>
<feature type="signal peptide" evidence="1">
    <location>
        <begin position="1"/>
        <end position="21"/>
    </location>
</feature>
<dbReference type="AlphaFoldDB" id="A0A814E3D7"/>
<dbReference type="Proteomes" id="UP000663828">
    <property type="component" value="Unassembled WGS sequence"/>
</dbReference>
<gene>
    <name evidence="2" type="ORF">EDS130_LOCUS12897</name>
    <name evidence="3" type="ORF">XAT740_LOCUS35270</name>
</gene>
<keyword evidence="1" id="KW-0732">Signal</keyword>
<organism evidence="2">
    <name type="scientific">Adineta ricciae</name>
    <name type="common">Rotifer</name>
    <dbReference type="NCBI Taxonomy" id="249248"/>
    <lineage>
        <taxon>Eukaryota</taxon>
        <taxon>Metazoa</taxon>
        <taxon>Spiralia</taxon>
        <taxon>Gnathifera</taxon>
        <taxon>Rotifera</taxon>
        <taxon>Eurotatoria</taxon>
        <taxon>Bdelloidea</taxon>
        <taxon>Adinetida</taxon>
        <taxon>Adinetidae</taxon>
        <taxon>Adineta</taxon>
    </lineage>
</organism>
<dbReference type="EMBL" id="CAJNOR010003520">
    <property type="protein sequence ID" value="CAF1421893.1"/>
    <property type="molecule type" value="Genomic_DNA"/>
</dbReference>
<name>A0A814E3D7_ADIRI</name>